<dbReference type="Proteomes" id="UP000184240">
    <property type="component" value="Unassembled WGS sequence"/>
</dbReference>
<reference evidence="5" key="2">
    <citation type="submission" date="2016-11" db="EMBL/GenBank/DDBJ databases">
        <authorList>
            <person name="Varghese N."/>
            <person name="Submissions S."/>
        </authorList>
    </citation>
    <scope>NUCLEOTIDE SEQUENCE [LARGE SCALE GENOMIC DNA]</scope>
    <source>
        <strain evidence="5">DSM 19859</strain>
    </source>
</reference>
<dbReference type="AlphaFoldDB" id="A0A1M5U1M6"/>
<dbReference type="GO" id="GO:0016853">
    <property type="term" value="F:isomerase activity"/>
    <property type="evidence" value="ECO:0007669"/>
    <property type="project" value="UniProtKB-KW"/>
</dbReference>
<dbReference type="EMBL" id="FQXT01000001">
    <property type="protein sequence ID" value="SHH56937.1"/>
    <property type="molecule type" value="Genomic_DNA"/>
</dbReference>
<accession>A0A1M5U1M6</accession>
<dbReference type="Pfam" id="PF01380">
    <property type="entry name" value="SIS"/>
    <property type="match status" value="1"/>
</dbReference>
<dbReference type="PANTHER" id="PTHR43443">
    <property type="entry name" value="3-HEXULOSE-6-PHOSPHATE ISOMERASE"/>
    <property type="match status" value="1"/>
</dbReference>
<comment type="similarity">
    <text evidence="1">Belongs to the SIS family. PHI subfamily.</text>
</comment>
<sequence>MQTLETISSEAALADAIALIYNEHEYLRQGVAFEQLAVLIAPLERAQRIFLMGMGRSGFMMQALGMRLMHLGFDVHMVGETTAPAITKGDVLLAGSGSGSTTSIVNAAKTAKREGAAVLCFTTNMESLLADLADVVVVLPAAQKNRQEAEVSQQYAGSLFEQALLLYGDALIQLLWNKGGKTADQLWQRHANLE</sequence>
<keyword evidence="6" id="KW-1185">Reference proteome</keyword>
<gene>
    <name evidence="3" type="ORF">DSM01_3046</name>
    <name evidence="4" type="ORF">SAMN04487999_0528</name>
</gene>
<dbReference type="PANTHER" id="PTHR43443:SF1">
    <property type="entry name" value="3-HEXULOSE-6-PHOSPHATE ISOMERASE"/>
    <property type="match status" value="1"/>
</dbReference>
<dbReference type="Proteomes" id="UP000290037">
    <property type="component" value="Unassembled WGS sequence"/>
</dbReference>
<dbReference type="GO" id="GO:1901135">
    <property type="term" value="P:carbohydrate derivative metabolic process"/>
    <property type="evidence" value="ECO:0007669"/>
    <property type="project" value="InterPro"/>
</dbReference>
<dbReference type="Gene3D" id="3.40.50.10490">
    <property type="entry name" value="Glucose-6-phosphate isomerase like protein, domain 1"/>
    <property type="match status" value="1"/>
</dbReference>
<dbReference type="InterPro" id="IPR046348">
    <property type="entry name" value="SIS_dom_sf"/>
</dbReference>
<evidence type="ECO:0000259" key="2">
    <source>
        <dbReference type="PROSITE" id="PS51464"/>
    </source>
</evidence>
<dbReference type="OrthoDB" id="9797832at2"/>
<evidence type="ECO:0000313" key="6">
    <source>
        <dbReference type="Proteomes" id="UP000290037"/>
    </source>
</evidence>
<reference evidence="3 6" key="3">
    <citation type="submission" date="2018-07" db="EMBL/GenBank/DDBJ databases">
        <title>Leeuwenhoekiella genomics.</title>
        <authorList>
            <person name="Tahon G."/>
            <person name="Willems A."/>
        </authorList>
    </citation>
    <scope>NUCLEOTIDE SEQUENCE [LARGE SCALE GENOMIC DNA]</scope>
    <source>
        <strain evidence="3 6">LMG 24856</strain>
    </source>
</reference>
<dbReference type="NCBIfam" id="TIGR03127">
    <property type="entry name" value="RuMP_HxlB"/>
    <property type="match status" value="1"/>
</dbReference>
<feature type="domain" description="SIS" evidence="2">
    <location>
        <begin position="39"/>
        <end position="181"/>
    </location>
</feature>
<protein>
    <submittedName>
        <fullName evidence="4">3-hexulose-6-phosphate isomerase</fullName>
    </submittedName>
    <submittedName>
        <fullName evidence="3">6-phospho-3-hexuloisomerase</fullName>
    </submittedName>
</protein>
<organism evidence="4 5">
    <name type="scientific">Leeuwenhoekiella palythoae</name>
    <dbReference type="NCBI Taxonomy" id="573501"/>
    <lineage>
        <taxon>Bacteria</taxon>
        <taxon>Pseudomonadati</taxon>
        <taxon>Bacteroidota</taxon>
        <taxon>Flavobacteriia</taxon>
        <taxon>Flavobacteriales</taxon>
        <taxon>Flavobacteriaceae</taxon>
        <taxon>Leeuwenhoekiella</taxon>
    </lineage>
</organism>
<dbReference type="SUPFAM" id="SSF53697">
    <property type="entry name" value="SIS domain"/>
    <property type="match status" value="1"/>
</dbReference>
<evidence type="ECO:0000256" key="1">
    <source>
        <dbReference type="ARBA" id="ARBA00009235"/>
    </source>
</evidence>
<dbReference type="CDD" id="cd05005">
    <property type="entry name" value="SIS_PHI"/>
    <property type="match status" value="1"/>
</dbReference>
<name>A0A1M5U1M6_9FLAO</name>
<reference evidence="4" key="1">
    <citation type="submission" date="2016-11" db="EMBL/GenBank/DDBJ databases">
        <authorList>
            <person name="Jaros S."/>
            <person name="Januszkiewicz K."/>
            <person name="Wedrychowicz H."/>
        </authorList>
    </citation>
    <scope>NUCLEOTIDE SEQUENCE [LARGE SCALE GENOMIC DNA]</scope>
    <source>
        <strain evidence="4">DSM 19859</strain>
    </source>
</reference>
<evidence type="ECO:0000313" key="5">
    <source>
        <dbReference type="Proteomes" id="UP000184240"/>
    </source>
</evidence>
<dbReference type="PROSITE" id="PS51464">
    <property type="entry name" value="SIS"/>
    <property type="match status" value="1"/>
</dbReference>
<evidence type="ECO:0000313" key="4">
    <source>
        <dbReference type="EMBL" id="SHH56937.1"/>
    </source>
</evidence>
<proteinExistence type="inferred from homology"/>
<keyword evidence="4" id="KW-0413">Isomerase</keyword>
<dbReference type="STRING" id="573501.SAMN04487999_0528"/>
<dbReference type="InterPro" id="IPR017552">
    <property type="entry name" value="PHI/rmpB"/>
</dbReference>
<dbReference type="RefSeq" id="WP_072980047.1">
    <property type="nucleotide sequence ID" value="NZ_FQXT01000001.1"/>
</dbReference>
<dbReference type="EMBL" id="QOVN01000007">
    <property type="protein sequence ID" value="RXG27527.1"/>
    <property type="molecule type" value="Genomic_DNA"/>
</dbReference>
<dbReference type="InterPro" id="IPR001347">
    <property type="entry name" value="SIS_dom"/>
</dbReference>
<evidence type="ECO:0000313" key="3">
    <source>
        <dbReference type="EMBL" id="RXG27527.1"/>
    </source>
</evidence>
<dbReference type="GO" id="GO:0097367">
    <property type="term" value="F:carbohydrate derivative binding"/>
    <property type="evidence" value="ECO:0007669"/>
    <property type="project" value="InterPro"/>
</dbReference>